<comment type="caution">
    <text evidence="2">The sequence shown here is derived from an EMBL/GenBank/DDBJ whole genome shotgun (WGS) entry which is preliminary data.</text>
</comment>
<feature type="domain" description="DUF11" evidence="1">
    <location>
        <begin position="208"/>
        <end position="334"/>
    </location>
</feature>
<evidence type="ECO:0000313" key="2">
    <source>
        <dbReference type="EMBL" id="MCY1142772.1"/>
    </source>
</evidence>
<dbReference type="InterPro" id="IPR001434">
    <property type="entry name" value="OmcB-like_DUF11"/>
</dbReference>
<dbReference type="Gene3D" id="2.60.40.740">
    <property type="match status" value="1"/>
</dbReference>
<accession>A0ABT4B8E4</accession>
<dbReference type="PANTHER" id="PTHR34819">
    <property type="entry name" value="LARGE CYSTEINE-RICH PERIPLASMIC PROTEIN OMCB"/>
    <property type="match status" value="1"/>
</dbReference>
<reference evidence="2" key="1">
    <citation type="submission" date="2022-11" db="EMBL/GenBank/DDBJ databases">
        <authorList>
            <person name="Somphong A."/>
            <person name="Phongsopitanun W."/>
        </authorList>
    </citation>
    <scope>NUCLEOTIDE SEQUENCE</scope>
    <source>
        <strain evidence="2">Pm04-4</strain>
    </source>
</reference>
<keyword evidence="3" id="KW-1185">Reference proteome</keyword>
<sequence>MSGFFARVAALVVLTATCLLLPVTLPGLRPEATAATVCPAAVALVNGDFELPVINAASMSLISEGNMPGWKTTAPDKVFELWREVRMDVNAGSRSQFVELNANFVSTLYQDVATTPGQPLRWELKHRGRLGVDVMAVNIGPPGGTLVQQRQISDGQAWGTYSGTYTVPAGQTTTRFAFESVSAAQNKPTYGNFLDGISFGTAPCLVTTTAVSSAAANVGDVLTYTVTARNDGGNPARLSVLSDDLPAGLTFVPGSIRSVNGATSSTVTDAADSDTGEYDASSRTVTVRGGVGAGSIAGGAIPVGESRSFTYQARVTSAAAASTISADARSAYTDDISGSRLASISNTVTTAVAAAADLSVAAVVASPGVVAGRRAITNLTVSNAGPSAATGVQVTAQVPPGITNVTASTPQGSCTVSGSTAVCTVGSLASGATATMAVAGDVPAGATPGAQATLTASVASTTYELNQADNAASVSAAVVTQADLGVTLAYSPPTPVAGGTVTYTATVTNAGPSLARTIVLTDPIATGSTYVSATTDGSCALGSTGTVECSLPDTDPGTSQTVTIVVKLDPGGTGAINNAVSVSAATPDPVVGNNNYSVQSAGTSVADVGVALSLAANTASPGDTVPFTLVVTNNGPSTATNVSFNTVVPPGFTIVRPSNPYCTPTACTLPALPAGAVVRIQGDAVVGADAAAGVQQASTTVISPTTDDRAANDTDTVTFTIVLKADLAVAQTLTNAGGGAVLVAGRSVRGVVTVTNAGPTRADGVALRQPVPAGRRIPAASPSGGSCAYQGTGSPGGISPDGGLYLCTLSALARSAAWTVTFGDVVLPPGYAGSSFARTASVSSSAPDPDASNDSVTTTATVEHRADLRITKTTSTPSVVQTDSVAFRVTVENLGPSDADAVVTREEPSAGLLLTAGTATAGSYDPAGVWRLGSLAAGATRAARRGR</sequence>
<feature type="domain" description="DUF11" evidence="1">
    <location>
        <begin position="483"/>
        <end position="598"/>
    </location>
</feature>
<dbReference type="InterPro" id="IPR047589">
    <property type="entry name" value="DUF11_rpt"/>
</dbReference>
<dbReference type="NCBIfam" id="TIGR01451">
    <property type="entry name" value="B_ant_repeat"/>
    <property type="match status" value="5"/>
</dbReference>
<evidence type="ECO:0000259" key="1">
    <source>
        <dbReference type="Pfam" id="PF01345"/>
    </source>
</evidence>
<proteinExistence type="predicted"/>
<feature type="domain" description="DUF11" evidence="1">
    <location>
        <begin position="357"/>
        <end position="475"/>
    </location>
</feature>
<dbReference type="Pfam" id="PF01345">
    <property type="entry name" value="DUF11"/>
    <property type="match status" value="6"/>
</dbReference>
<feature type="domain" description="DUF11" evidence="1">
    <location>
        <begin position="607"/>
        <end position="718"/>
    </location>
</feature>
<dbReference type="InterPro" id="IPR051172">
    <property type="entry name" value="Chlamydia_OmcB"/>
</dbReference>
<dbReference type="PANTHER" id="PTHR34819:SF3">
    <property type="entry name" value="CELL SURFACE PROTEIN"/>
    <property type="match status" value="1"/>
</dbReference>
<protein>
    <submittedName>
        <fullName evidence="2">NEW3 domain-containing protein</fullName>
    </submittedName>
</protein>
<dbReference type="Proteomes" id="UP001151002">
    <property type="component" value="Unassembled WGS sequence"/>
</dbReference>
<dbReference type="InterPro" id="IPR013783">
    <property type="entry name" value="Ig-like_fold"/>
</dbReference>
<feature type="domain" description="DUF11" evidence="1">
    <location>
        <begin position="726"/>
        <end position="859"/>
    </location>
</feature>
<organism evidence="2 3">
    <name type="scientific">Paractinoplanes pyxinae</name>
    <dbReference type="NCBI Taxonomy" id="2997416"/>
    <lineage>
        <taxon>Bacteria</taxon>
        <taxon>Bacillati</taxon>
        <taxon>Actinomycetota</taxon>
        <taxon>Actinomycetes</taxon>
        <taxon>Micromonosporales</taxon>
        <taxon>Micromonosporaceae</taxon>
        <taxon>Paractinoplanes</taxon>
    </lineage>
</organism>
<dbReference type="Gene3D" id="2.60.120.260">
    <property type="entry name" value="Galactose-binding domain-like"/>
    <property type="match status" value="1"/>
</dbReference>
<name>A0ABT4B8E4_9ACTN</name>
<dbReference type="EMBL" id="JAPNTZ010000013">
    <property type="protein sequence ID" value="MCY1142772.1"/>
    <property type="molecule type" value="Genomic_DNA"/>
</dbReference>
<gene>
    <name evidence="2" type="ORF">OWR29_32660</name>
</gene>
<dbReference type="RefSeq" id="WP_267567236.1">
    <property type="nucleotide sequence ID" value="NZ_JAPNTZ010000013.1"/>
</dbReference>
<feature type="domain" description="DUF11" evidence="1">
    <location>
        <begin position="867"/>
        <end position="941"/>
    </location>
</feature>
<dbReference type="Gene3D" id="2.60.40.10">
    <property type="entry name" value="Immunoglobulins"/>
    <property type="match status" value="2"/>
</dbReference>
<evidence type="ECO:0000313" key="3">
    <source>
        <dbReference type="Proteomes" id="UP001151002"/>
    </source>
</evidence>
<dbReference type="Gene3D" id="2.60.40.1170">
    <property type="entry name" value="Mu homology domain, subdomain B"/>
    <property type="match status" value="1"/>
</dbReference>